<dbReference type="InterPro" id="IPR022700">
    <property type="entry name" value="CLIP"/>
</dbReference>
<dbReference type="Gene3D" id="3.30.1640.30">
    <property type="match status" value="1"/>
</dbReference>
<dbReference type="PROSITE" id="PS50240">
    <property type="entry name" value="TRYPSIN_DOM"/>
    <property type="match status" value="1"/>
</dbReference>
<evidence type="ECO:0000256" key="9">
    <source>
        <dbReference type="ARBA" id="ARBA00024195"/>
    </source>
</evidence>
<gene>
    <name evidence="14" type="ORF">CCAP1982_LOCUS1801</name>
</gene>
<dbReference type="SMART" id="SM00020">
    <property type="entry name" value="Tryp_SPc"/>
    <property type="match status" value="1"/>
</dbReference>
<feature type="chain" id="PRO_5033109609" description="CLIP domain-containing serine protease" evidence="11">
    <location>
        <begin position="22"/>
        <end position="388"/>
    </location>
</feature>
<evidence type="ECO:0000313" key="15">
    <source>
        <dbReference type="Proteomes" id="UP000606786"/>
    </source>
</evidence>
<evidence type="ECO:0000259" key="12">
    <source>
        <dbReference type="PROSITE" id="PS50240"/>
    </source>
</evidence>
<dbReference type="Proteomes" id="UP000606786">
    <property type="component" value="Unassembled WGS sequence"/>
</dbReference>
<dbReference type="CDD" id="cd00190">
    <property type="entry name" value="Tryp_SPc"/>
    <property type="match status" value="1"/>
</dbReference>
<dbReference type="PROSITE" id="PS00135">
    <property type="entry name" value="TRYPSIN_SER"/>
    <property type="match status" value="1"/>
</dbReference>
<keyword evidence="1 10" id="KW-0645">Protease</keyword>
<evidence type="ECO:0000256" key="2">
    <source>
        <dbReference type="ARBA" id="ARBA00022729"/>
    </source>
</evidence>
<dbReference type="EC" id="3.4.21.-" evidence="10"/>
<dbReference type="InterPro" id="IPR038565">
    <property type="entry name" value="CLIP_sf"/>
</dbReference>
<dbReference type="Pfam" id="PF00089">
    <property type="entry name" value="Trypsin"/>
    <property type="match status" value="1"/>
</dbReference>
<dbReference type="InterPro" id="IPR009003">
    <property type="entry name" value="Peptidase_S1_PA"/>
</dbReference>
<evidence type="ECO:0000256" key="3">
    <source>
        <dbReference type="ARBA" id="ARBA00022801"/>
    </source>
</evidence>
<feature type="signal peptide" evidence="11">
    <location>
        <begin position="1"/>
        <end position="21"/>
    </location>
</feature>
<keyword evidence="11" id="KW-0964">Secreted</keyword>
<dbReference type="PANTHER" id="PTHR24256">
    <property type="entry name" value="TRYPTASE-RELATED"/>
    <property type="match status" value="1"/>
</dbReference>
<dbReference type="GO" id="GO:0005576">
    <property type="term" value="C:extracellular region"/>
    <property type="evidence" value="ECO:0007669"/>
    <property type="project" value="UniProtKB-SubCell"/>
</dbReference>
<dbReference type="AlphaFoldDB" id="A0A811U212"/>
<evidence type="ECO:0000256" key="1">
    <source>
        <dbReference type="ARBA" id="ARBA00022670"/>
    </source>
</evidence>
<evidence type="ECO:0000256" key="5">
    <source>
        <dbReference type="ARBA" id="ARBA00022837"/>
    </source>
</evidence>
<reference evidence="14" key="1">
    <citation type="submission" date="2020-11" db="EMBL/GenBank/DDBJ databases">
        <authorList>
            <person name="Whitehead M."/>
        </authorList>
    </citation>
    <scope>NUCLEOTIDE SEQUENCE</scope>
    <source>
        <strain evidence="14">EGII</strain>
    </source>
</reference>
<dbReference type="SMART" id="SM00680">
    <property type="entry name" value="CLIP"/>
    <property type="match status" value="1"/>
</dbReference>
<comment type="similarity">
    <text evidence="9 11">Belongs to the peptidase S1 family. CLIP subfamily.</text>
</comment>
<evidence type="ECO:0000256" key="4">
    <source>
        <dbReference type="ARBA" id="ARBA00022825"/>
    </source>
</evidence>
<dbReference type="InterPro" id="IPR043504">
    <property type="entry name" value="Peptidase_S1_PA_chymotrypsin"/>
</dbReference>
<dbReference type="Pfam" id="PF12032">
    <property type="entry name" value="CLIP"/>
    <property type="match status" value="1"/>
</dbReference>
<feature type="domain" description="Clip" evidence="13">
    <location>
        <begin position="29"/>
        <end position="87"/>
    </location>
</feature>
<evidence type="ECO:0000259" key="13">
    <source>
        <dbReference type="PROSITE" id="PS51888"/>
    </source>
</evidence>
<keyword evidence="4 10" id="KW-0720">Serine protease</keyword>
<proteinExistence type="inferred from homology"/>
<dbReference type="GO" id="GO:0004252">
    <property type="term" value="F:serine-type endopeptidase activity"/>
    <property type="evidence" value="ECO:0007669"/>
    <property type="project" value="UniProtKB-UniRule"/>
</dbReference>
<keyword evidence="5" id="KW-0106">Calcium</keyword>
<dbReference type="SUPFAM" id="SSF50494">
    <property type="entry name" value="Trypsin-like serine proteases"/>
    <property type="match status" value="1"/>
</dbReference>
<evidence type="ECO:0000256" key="8">
    <source>
        <dbReference type="ARBA" id="ARBA00023180"/>
    </source>
</evidence>
<dbReference type="InterPro" id="IPR051487">
    <property type="entry name" value="Ser/Thr_Proteases_Immune/Dev"/>
</dbReference>
<evidence type="ECO:0000256" key="7">
    <source>
        <dbReference type="ARBA" id="ARBA00023157"/>
    </source>
</evidence>
<keyword evidence="6" id="KW-0865">Zymogen</keyword>
<keyword evidence="3 10" id="KW-0378">Hydrolase</keyword>
<dbReference type="InterPro" id="IPR001254">
    <property type="entry name" value="Trypsin_dom"/>
</dbReference>
<comment type="domain">
    <text evidence="11">The clip domain consists of 35-55 residues which are 'knitted' together usually by 3 conserved disulfide bonds forming a clip-like compact structure.</text>
</comment>
<feature type="domain" description="Peptidase S1" evidence="12">
    <location>
        <begin position="125"/>
        <end position="387"/>
    </location>
</feature>
<dbReference type="PRINTS" id="PR00722">
    <property type="entry name" value="CHYMOTRYPSIN"/>
</dbReference>
<name>A0A811U212_CERCA</name>
<dbReference type="PROSITE" id="PS00134">
    <property type="entry name" value="TRYPSIN_HIS"/>
    <property type="match status" value="1"/>
</dbReference>
<dbReference type="InterPro" id="IPR018114">
    <property type="entry name" value="TRYPSIN_HIS"/>
</dbReference>
<dbReference type="GO" id="GO:0006508">
    <property type="term" value="P:proteolysis"/>
    <property type="evidence" value="ECO:0007669"/>
    <property type="project" value="UniProtKB-KW"/>
</dbReference>
<dbReference type="FunFam" id="2.40.10.10:FF:000028">
    <property type="entry name" value="Serine protease easter"/>
    <property type="match status" value="1"/>
</dbReference>
<dbReference type="OrthoDB" id="9028152at2759"/>
<dbReference type="PROSITE" id="PS51888">
    <property type="entry name" value="CLIP"/>
    <property type="match status" value="1"/>
</dbReference>
<accession>A0A811U212</accession>
<organism evidence="14 15">
    <name type="scientific">Ceratitis capitata</name>
    <name type="common">Mediterranean fruit fly</name>
    <name type="synonym">Tephritis capitata</name>
    <dbReference type="NCBI Taxonomy" id="7213"/>
    <lineage>
        <taxon>Eukaryota</taxon>
        <taxon>Metazoa</taxon>
        <taxon>Ecdysozoa</taxon>
        <taxon>Arthropoda</taxon>
        <taxon>Hexapoda</taxon>
        <taxon>Insecta</taxon>
        <taxon>Pterygota</taxon>
        <taxon>Neoptera</taxon>
        <taxon>Endopterygota</taxon>
        <taxon>Diptera</taxon>
        <taxon>Brachycera</taxon>
        <taxon>Muscomorpha</taxon>
        <taxon>Tephritoidea</taxon>
        <taxon>Tephritidae</taxon>
        <taxon>Ceratitis</taxon>
        <taxon>Ceratitis</taxon>
    </lineage>
</organism>
<dbReference type="InterPro" id="IPR001314">
    <property type="entry name" value="Peptidase_S1A"/>
</dbReference>
<comment type="caution">
    <text evidence="14">The sequence shown here is derived from an EMBL/GenBank/DDBJ whole genome shotgun (WGS) entry which is preliminary data.</text>
</comment>
<protein>
    <recommendedName>
        <fullName evidence="11">CLIP domain-containing serine protease</fullName>
        <ecNumber evidence="10">3.4.21.-</ecNumber>
    </recommendedName>
</protein>
<dbReference type="InterPro" id="IPR033116">
    <property type="entry name" value="TRYPSIN_SER"/>
</dbReference>
<dbReference type="EMBL" id="CAJHJT010000001">
    <property type="protein sequence ID" value="CAD6992969.1"/>
    <property type="molecule type" value="Genomic_DNA"/>
</dbReference>
<sequence length="388" mass="42777">MFAMFIFNSLLLLCLYTANNAVVAITYGPCDSPFNGKGVCVQISECQFIKDIVNGPLNADLKDKVQKSQCGYDNTFKENSKRILVCCPERHMIDTKSNVRSNVGDGKGNILPAAGVCGTSLTDFIYGGEKTRILDYPWVALLRYKTRANNLVFLCGGSLINTRYVLTAAHCLSQGNHLLHSVRLGEWDTRTDPDCEVDINGKKSCAPPFIELGIERKISHPNYISESKEQFYDVGLIRLEGSVTYTNFLRPICLPASREFCENMFVNTTMEVAGWGATNKPHANSSPVKLSISVRVWETFKCHDIYKTVERSIDSAHHLCAGGIGGFDSCRGDSGGPLMLPELLNNRYVYFAAGVISFGPSPCGSDGWPGVYARIGSYVEWIQSSLEP</sequence>
<keyword evidence="7" id="KW-1015">Disulfide bond</keyword>
<evidence type="ECO:0000313" key="14">
    <source>
        <dbReference type="EMBL" id="CAD6992969.1"/>
    </source>
</evidence>
<evidence type="ECO:0000256" key="6">
    <source>
        <dbReference type="ARBA" id="ARBA00023145"/>
    </source>
</evidence>
<keyword evidence="2 11" id="KW-0732">Signal</keyword>
<evidence type="ECO:0000256" key="11">
    <source>
        <dbReference type="RuleBase" id="RU366078"/>
    </source>
</evidence>
<dbReference type="Gene3D" id="2.40.10.10">
    <property type="entry name" value="Trypsin-like serine proteases"/>
    <property type="match status" value="2"/>
</dbReference>
<keyword evidence="8" id="KW-0325">Glycoprotein</keyword>
<evidence type="ECO:0000256" key="10">
    <source>
        <dbReference type="RuleBase" id="RU363034"/>
    </source>
</evidence>
<keyword evidence="15" id="KW-1185">Reference proteome</keyword>
<comment type="subcellular location">
    <subcellularLocation>
        <location evidence="11">Secreted</location>
    </subcellularLocation>
</comment>